<evidence type="ECO:0000313" key="3">
    <source>
        <dbReference type="Proteomes" id="UP000011083"/>
    </source>
</evidence>
<keyword evidence="1" id="KW-0732">Signal</keyword>
<sequence>MVHCCLHRALLVVLLFASLLSGLAAAHQRGGGGTNLEGSPSPSLSLSLLTPATFGDGFLVINASTSTSNVSRVAFSLVPKSGASFSTTAPSRSDPSVVEVVVAFSNQRLVLLGLRLASSALINDTSDSVVYARELVAPVGPLGGVAVDWTRRRAFFAENTGGSVRAVSLDLPGPTALAQLPVFAQLPYLPYGGSLLGDLALDVGRDTLYVGLSIKDGNNWPVTAVWSVRMDGSGLGVARNLTRVHSGSINPPVLALGASTPGSGSPRLLVLTSLQASRSFYDLTAFGLPLTPDSGNGTVLQLSTATDDPTGLAEDGQGWIYVADRRRGVARLRNNGTALTQGFIRLTADEPLVALGLVQPGESDSLISRGGRLLLFGAKRRFYAAPLLPPVNLTVLAAAQGSDSVTGLVMDPVSCRMWYLENGGALVTRQANNWLPATRQITPYTYASSNLAINSRNQLYFARNFPTTGEVLRVDGDVSGGNMSVLVSSFGLQADGTAMATDPVGRKLYYLANGMVFRSELDGFRPAVYARTRPATTISSFALDVKQRLIFYSEGNRPGCDIYQAELDASQKSPVLAYSCPLSQRRHPPVSLASDPVHRVLYQLECPGTYPSCSLYAITLRSPSSDSSSTLLASFYTRLPTRVQFDPQHKTLFLSDSTGKTLLRCPLSGQASSNLTCFDLHLNPHTRLVAIAVDAPRRQLYAIDKPSYTVVRFELAEPDSSQPNLGNSFEVLHQLRDSELPDDYAPQHMQIDPDAGLLYLRTATGIGRGVMHHATPAPYSPIEPLINDSVVAFATDPLRQRIHWVRSKEANNHVYQIELWSAALDGTDARLLADWLTGSPCGAGVPVALHLDPPSPANASVVPPAFWTVWSTSTVCHWNGTVMRRVVAAANYGRVKSTAYDAGLQRVYVTGTYWQDVPTIFVADVRKPAVSMWKQKDAVALDGIAASAAGGELYTAQLASRSITSSQPVVFSWKTSELSVKRGEVLRAIPPAAALIDTQDPERLVYFIDQEGSSVWTARSDGTGQRLTHRPIHAEYVNASAFWVDSALGLFYWTERLRLDTRVAHLDFLDHVATVLLVPLANSKTVLVDDLRGWIYWSDASQGRVMRARIDGGGVECFWIGEYYKMTQTRLQAVEPVTGDLIVLAYDASVPDVSVKRRSLATGEVSVLLSVRLGIFGPLSGLGAAQLDPRTAGDDGCLRLWLGAAVEANRADQGFIATACAGQNKVTRLVDLPQVRQVPWTMQLLPDLGHCLPPSGLDL</sequence>
<proteinExistence type="predicted"/>
<dbReference type="SUPFAM" id="SSF63829">
    <property type="entry name" value="Calcium-dependent phosphotriesterase"/>
    <property type="match status" value="3"/>
</dbReference>
<dbReference type="Gene3D" id="2.120.10.30">
    <property type="entry name" value="TolB, C-terminal domain"/>
    <property type="match status" value="3"/>
</dbReference>
<keyword evidence="3" id="KW-1185">Reference proteome</keyword>
<gene>
    <name evidence="2" type="ORF">ACA1_372590</name>
</gene>
<dbReference type="VEuPathDB" id="AmoebaDB:ACA1_372590"/>
<dbReference type="EMBL" id="KB008119">
    <property type="protein sequence ID" value="ELR12270.1"/>
    <property type="molecule type" value="Genomic_DNA"/>
</dbReference>
<reference evidence="2 3" key="1">
    <citation type="journal article" date="2013" name="Genome Biol.">
        <title>Genome of Acanthamoeba castellanii highlights extensive lateral gene transfer and early evolution of tyrosine kinase signaling.</title>
        <authorList>
            <person name="Clarke M."/>
            <person name="Lohan A.J."/>
            <person name="Liu B."/>
            <person name="Lagkouvardos I."/>
            <person name="Roy S."/>
            <person name="Zafar N."/>
            <person name="Bertelli C."/>
            <person name="Schilde C."/>
            <person name="Kianianmomeni A."/>
            <person name="Burglin T.R."/>
            <person name="Frech C."/>
            <person name="Turcotte B."/>
            <person name="Kopec K.O."/>
            <person name="Synnott J.M."/>
            <person name="Choo C."/>
            <person name="Paponov I."/>
            <person name="Finkler A."/>
            <person name="Soon Heng Tan C."/>
            <person name="Hutchins A.P."/>
            <person name="Weinmeier T."/>
            <person name="Rattei T."/>
            <person name="Chu J.S."/>
            <person name="Gimenez G."/>
            <person name="Irimia M."/>
            <person name="Rigden D.J."/>
            <person name="Fitzpatrick D.A."/>
            <person name="Lorenzo-Morales J."/>
            <person name="Bateman A."/>
            <person name="Chiu C.H."/>
            <person name="Tang P."/>
            <person name="Hegemann P."/>
            <person name="Fromm H."/>
            <person name="Raoult D."/>
            <person name="Greub G."/>
            <person name="Miranda-Saavedra D."/>
            <person name="Chen N."/>
            <person name="Nash P."/>
            <person name="Ginger M.L."/>
            <person name="Horn M."/>
            <person name="Schaap P."/>
            <person name="Caler L."/>
            <person name="Loftus B."/>
        </authorList>
    </citation>
    <scope>NUCLEOTIDE SEQUENCE [LARGE SCALE GENOMIC DNA]</scope>
    <source>
        <strain evidence="2 3">Neff</strain>
    </source>
</reference>
<dbReference type="PANTHER" id="PTHR46513">
    <property type="entry name" value="VITELLOGENIN RECEPTOR-LIKE PROTEIN-RELATED-RELATED"/>
    <property type="match status" value="1"/>
</dbReference>
<dbReference type="GeneID" id="14912851"/>
<accession>L8GGQ9</accession>
<dbReference type="Proteomes" id="UP000011083">
    <property type="component" value="Unassembled WGS sequence"/>
</dbReference>
<evidence type="ECO:0000313" key="2">
    <source>
        <dbReference type="EMBL" id="ELR12270.1"/>
    </source>
</evidence>
<organism evidence="2 3">
    <name type="scientific">Acanthamoeba castellanii (strain ATCC 30010 / Neff)</name>
    <dbReference type="NCBI Taxonomy" id="1257118"/>
    <lineage>
        <taxon>Eukaryota</taxon>
        <taxon>Amoebozoa</taxon>
        <taxon>Discosea</taxon>
        <taxon>Longamoebia</taxon>
        <taxon>Centramoebida</taxon>
        <taxon>Acanthamoebidae</taxon>
        <taxon>Acanthamoeba</taxon>
    </lineage>
</organism>
<dbReference type="InterPro" id="IPR000033">
    <property type="entry name" value="LDLR_classB_rpt"/>
</dbReference>
<name>L8GGQ9_ACACF</name>
<dbReference type="KEGG" id="acan:ACA1_372590"/>
<dbReference type="RefSeq" id="XP_004334283.1">
    <property type="nucleotide sequence ID" value="XM_004334235.1"/>
</dbReference>
<protein>
    <submittedName>
        <fullName evidence="2">Uncharacterized protein</fullName>
    </submittedName>
</protein>
<dbReference type="OrthoDB" id="5958943at2759"/>
<dbReference type="SUPFAM" id="SSF63825">
    <property type="entry name" value="YWTD domain"/>
    <property type="match status" value="2"/>
</dbReference>
<dbReference type="AlphaFoldDB" id="L8GGQ9"/>
<dbReference type="InterPro" id="IPR050778">
    <property type="entry name" value="Cueball_EGF_LRP_Nidogen"/>
</dbReference>
<evidence type="ECO:0000256" key="1">
    <source>
        <dbReference type="SAM" id="SignalP"/>
    </source>
</evidence>
<feature type="chain" id="PRO_5003989518" evidence="1">
    <location>
        <begin position="26"/>
        <end position="1259"/>
    </location>
</feature>
<dbReference type="InterPro" id="IPR011042">
    <property type="entry name" value="6-blade_b-propeller_TolB-like"/>
</dbReference>
<feature type="signal peptide" evidence="1">
    <location>
        <begin position="1"/>
        <end position="25"/>
    </location>
</feature>
<dbReference type="SMART" id="SM00135">
    <property type="entry name" value="LY"/>
    <property type="match status" value="3"/>
</dbReference>